<organism evidence="1">
    <name type="scientific">marine sediment metagenome</name>
    <dbReference type="NCBI Taxonomy" id="412755"/>
    <lineage>
        <taxon>unclassified sequences</taxon>
        <taxon>metagenomes</taxon>
        <taxon>ecological metagenomes</taxon>
    </lineage>
</organism>
<protein>
    <submittedName>
        <fullName evidence="1">Uncharacterized protein</fullName>
    </submittedName>
</protein>
<dbReference type="EMBL" id="BART01024796">
    <property type="protein sequence ID" value="GAG93008.1"/>
    <property type="molecule type" value="Genomic_DNA"/>
</dbReference>
<name>X1C9F0_9ZZZZ</name>
<feature type="non-terminal residue" evidence="1">
    <location>
        <position position="38"/>
    </location>
</feature>
<sequence length="38" mass="4521">MPYDSEGRFYTTRIGDDLKLSKEERDERISSRLSNARK</sequence>
<gene>
    <name evidence="1" type="ORF">S01H4_44674</name>
</gene>
<reference evidence="1" key="1">
    <citation type="journal article" date="2014" name="Front. Microbiol.">
        <title>High frequency of phylogenetically diverse reductive dehalogenase-homologous genes in deep subseafloor sedimentary metagenomes.</title>
        <authorList>
            <person name="Kawai M."/>
            <person name="Futagami T."/>
            <person name="Toyoda A."/>
            <person name="Takaki Y."/>
            <person name="Nishi S."/>
            <person name="Hori S."/>
            <person name="Arai W."/>
            <person name="Tsubouchi T."/>
            <person name="Morono Y."/>
            <person name="Uchiyama I."/>
            <person name="Ito T."/>
            <person name="Fujiyama A."/>
            <person name="Inagaki F."/>
            <person name="Takami H."/>
        </authorList>
    </citation>
    <scope>NUCLEOTIDE SEQUENCE</scope>
    <source>
        <strain evidence="1">Expedition CK06-06</strain>
    </source>
</reference>
<evidence type="ECO:0000313" key="1">
    <source>
        <dbReference type="EMBL" id="GAG93008.1"/>
    </source>
</evidence>
<proteinExistence type="predicted"/>
<dbReference type="AlphaFoldDB" id="X1C9F0"/>
<accession>X1C9F0</accession>
<comment type="caution">
    <text evidence="1">The sequence shown here is derived from an EMBL/GenBank/DDBJ whole genome shotgun (WGS) entry which is preliminary data.</text>
</comment>